<dbReference type="EMBL" id="JAWHQM010000040">
    <property type="protein sequence ID" value="KAK5634353.1"/>
    <property type="molecule type" value="Genomic_DNA"/>
</dbReference>
<feature type="transmembrane region" description="Helical" evidence="1">
    <location>
        <begin position="414"/>
        <end position="434"/>
    </location>
</feature>
<accession>A0AAN7UW25</accession>
<keyword evidence="1" id="KW-0812">Transmembrane</keyword>
<comment type="caution">
    <text evidence="2">The sequence shown here is derived from an EMBL/GenBank/DDBJ whole genome shotgun (WGS) entry which is preliminary data.</text>
</comment>
<keyword evidence="1" id="KW-0472">Membrane</keyword>
<reference evidence="2 3" key="1">
    <citation type="submission" date="2023-10" db="EMBL/GenBank/DDBJ databases">
        <title>Draft genome sequence of Xylaria bambusicola isolate GMP-LS, the root and basal stem rot pathogen of sugarcane in Indonesia.</title>
        <authorList>
            <person name="Selvaraj P."/>
            <person name="Muralishankar V."/>
            <person name="Muruganantham S."/>
            <person name="Sp S."/>
            <person name="Haryani S."/>
            <person name="Lau K.J.X."/>
            <person name="Naqvi N.I."/>
        </authorList>
    </citation>
    <scope>NUCLEOTIDE SEQUENCE [LARGE SCALE GENOMIC DNA]</scope>
    <source>
        <strain evidence="2">GMP-LS</strain>
    </source>
</reference>
<keyword evidence="3" id="KW-1185">Reference proteome</keyword>
<organism evidence="2 3">
    <name type="scientific">Xylaria bambusicola</name>
    <dbReference type="NCBI Taxonomy" id="326684"/>
    <lineage>
        <taxon>Eukaryota</taxon>
        <taxon>Fungi</taxon>
        <taxon>Dikarya</taxon>
        <taxon>Ascomycota</taxon>
        <taxon>Pezizomycotina</taxon>
        <taxon>Sordariomycetes</taxon>
        <taxon>Xylariomycetidae</taxon>
        <taxon>Xylariales</taxon>
        <taxon>Xylariaceae</taxon>
        <taxon>Xylaria</taxon>
    </lineage>
</organism>
<dbReference type="AlphaFoldDB" id="A0AAN7UW25"/>
<evidence type="ECO:0000313" key="2">
    <source>
        <dbReference type="EMBL" id="KAK5634353.1"/>
    </source>
</evidence>
<evidence type="ECO:0000256" key="1">
    <source>
        <dbReference type="SAM" id="Phobius"/>
    </source>
</evidence>
<name>A0AAN7UW25_9PEZI</name>
<gene>
    <name evidence="2" type="ORF">RRF57_010067</name>
</gene>
<protein>
    <submittedName>
        <fullName evidence="2">Uncharacterized protein</fullName>
    </submittedName>
</protein>
<evidence type="ECO:0000313" key="3">
    <source>
        <dbReference type="Proteomes" id="UP001305414"/>
    </source>
</evidence>
<proteinExistence type="predicted"/>
<sequence>MGLQNTPAQQRNVSKASSYDWQQQQIALLKASLRAILQDPSITPRDKILLQMRGMDESNCRWGAWIKPRKMPYETFDHLGSRLDFEKLQLCMNKSMALYVFNNKQSYRLGAMDIENWLWRQWFKPYVSDISLNYFSEIFDIKYNPHLAEVAFSTEKLVAFHCNVYEQAQKRLDIWSDTAVSPDEENNESAIYGPLRAEPWLWKVFDYRYPSSFKWEQTFAVRPLYRAVFIALFQDKNVSKTPLEVSEAKVQVVLTGMTEGLSAPISLEELRDEALDESYHTGTTAITTRLGVAVRFIMRLEEREKAANGGFLSPDITKVRAYDWHRRKAKELGWDEERDGNLDDLTPRSCEWVNRDIFKKWAGEGAEETLKFACFGGSVYKPLTRDLEEEDWWWWDRDMLPEMPAERCSLNARIVPLAAVVVLLCAILVPHLAWSTMSY</sequence>
<keyword evidence="1" id="KW-1133">Transmembrane helix</keyword>
<dbReference type="Proteomes" id="UP001305414">
    <property type="component" value="Unassembled WGS sequence"/>
</dbReference>